<feature type="domain" description="Endonuclease/exonuclease/phosphatase" evidence="1">
    <location>
        <begin position="10"/>
        <end position="191"/>
    </location>
</feature>
<dbReference type="InterPro" id="IPR036691">
    <property type="entry name" value="Endo/exonu/phosph_ase_sf"/>
</dbReference>
<evidence type="ECO:0000313" key="2">
    <source>
        <dbReference type="EMBL" id="WWR45963.1"/>
    </source>
</evidence>
<keyword evidence="2" id="KW-0378">Hydrolase</keyword>
<name>A0ABZ2HJZ0_9RHOB</name>
<dbReference type="RefSeq" id="WP_338548866.1">
    <property type="nucleotide sequence ID" value="NZ_CP146069.1"/>
</dbReference>
<keyword evidence="3" id="KW-1185">Reference proteome</keyword>
<accession>A0ABZ2HJZ0</accession>
<keyword evidence="2" id="KW-0255">Endonuclease</keyword>
<evidence type="ECO:0000313" key="3">
    <source>
        <dbReference type="Proteomes" id="UP001364156"/>
    </source>
</evidence>
<dbReference type="Pfam" id="PF03372">
    <property type="entry name" value="Exo_endo_phos"/>
    <property type="match status" value="1"/>
</dbReference>
<sequence>MSKSWPRTPLAEEIIASQADVITLQEVSDHNRKFMAPLFEAYPFSVICPFRPHQDVGVLTSLAVVDNTNFCVDGAGMAGVQVRTPEGQVVWVVSIHLEWPFPFDQFAQASLIEDKLQSMEGPILIGGDFNMVTWGGSVVRLAKAADNEPLGPYRNTYLSGRPYLPLAIDNVLVPKGVTGHVERRPRLASDHMGLLARIKLP</sequence>
<protein>
    <submittedName>
        <fullName evidence="2">Endonuclease/exonuclease/phosphatase family protein</fullName>
    </submittedName>
</protein>
<proteinExistence type="predicted"/>
<dbReference type="InterPro" id="IPR005135">
    <property type="entry name" value="Endo/exonuclease/phosphatase"/>
</dbReference>
<dbReference type="Proteomes" id="UP001364156">
    <property type="component" value="Chromosome"/>
</dbReference>
<keyword evidence="2" id="KW-0540">Nuclease</keyword>
<evidence type="ECO:0000259" key="1">
    <source>
        <dbReference type="Pfam" id="PF03372"/>
    </source>
</evidence>
<reference evidence="2 3" key="1">
    <citation type="submission" date="2023-10" db="EMBL/GenBank/DDBJ databases">
        <title>Roseovarius strain S88 nov., isolated from a marine algae.</title>
        <authorList>
            <person name="Lee M.W."/>
            <person name="Lee J.K."/>
            <person name="Kim J.M."/>
            <person name="Choi D.G."/>
            <person name="Baek J.H."/>
            <person name="Bayburt H."/>
            <person name="Jung J.J."/>
            <person name="Han D.M."/>
            <person name="Jeon C.O."/>
        </authorList>
    </citation>
    <scope>NUCLEOTIDE SEQUENCE [LARGE SCALE GENOMIC DNA]</scope>
    <source>
        <strain evidence="2 3">S88</strain>
    </source>
</reference>
<dbReference type="EMBL" id="CP146069">
    <property type="protein sequence ID" value="WWR45963.1"/>
    <property type="molecule type" value="Genomic_DNA"/>
</dbReference>
<dbReference type="GO" id="GO:0004519">
    <property type="term" value="F:endonuclease activity"/>
    <property type="evidence" value="ECO:0007669"/>
    <property type="project" value="UniProtKB-KW"/>
</dbReference>
<dbReference type="SUPFAM" id="SSF56219">
    <property type="entry name" value="DNase I-like"/>
    <property type="match status" value="1"/>
</dbReference>
<gene>
    <name evidence="2" type="ORF">RZ517_14435</name>
</gene>
<organism evidence="2 3">
    <name type="scientific">Roseovarius phycicola</name>
    <dbReference type="NCBI Taxonomy" id="3080976"/>
    <lineage>
        <taxon>Bacteria</taxon>
        <taxon>Pseudomonadati</taxon>
        <taxon>Pseudomonadota</taxon>
        <taxon>Alphaproteobacteria</taxon>
        <taxon>Rhodobacterales</taxon>
        <taxon>Roseobacteraceae</taxon>
        <taxon>Roseovarius</taxon>
    </lineage>
</organism>
<dbReference type="Gene3D" id="3.60.10.10">
    <property type="entry name" value="Endonuclease/exonuclease/phosphatase"/>
    <property type="match status" value="1"/>
</dbReference>